<gene>
    <name evidence="1" type="ORF">RFULGI_LOCUS78</name>
</gene>
<evidence type="ECO:0000313" key="2">
    <source>
        <dbReference type="Proteomes" id="UP000789396"/>
    </source>
</evidence>
<comment type="caution">
    <text evidence="1">The sequence shown here is derived from an EMBL/GenBank/DDBJ whole genome shotgun (WGS) entry which is preliminary data.</text>
</comment>
<dbReference type="AlphaFoldDB" id="A0A9N8V9T0"/>
<protein>
    <submittedName>
        <fullName evidence="1">816_t:CDS:1</fullName>
    </submittedName>
</protein>
<accession>A0A9N8V9T0</accession>
<dbReference type="Proteomes" id="UP000789396">
    <property type="component" value="Unassembled WGS sequence"/>
</dbReference>
<keyword evidence="2" id="KW-1185">Reference proteome</keyword>
<name>A0A9N8V9T0_9GLOM</name>
<evidence type="ECO:0000313" key="1">
    <source>
        <dbReference type="EMBL" id="CAG8448232.1"/>
    </source>
</evidence>
<sequence>MENWLDKLKPKTLLVETGKLFRNQKYNHNMVDLIRTVGALEYVAKQRTIKYEGGTGKDGGKFLILKTNPDKIFVFDKHVPKKEWGELREGSSYELELKEGKNGNKKLMGFAGAEKETPKKTLSKAKHSAEEIAEAFLSLDPERKFFTKSAKGNFRLQTMLHISQMLYCSKTGKPLFKDQMTAYPPFLKSGLIKKSGDKFNEVDQEYIEKFKKDVSLADKIITWEHYKEFGQHSVFCLGKPCQGYEKITEQTCDNCKEELAKSKQWEEKYSKAKNKMTRKTLREITKLAK</sequence>
<reference evidence="1" key="1">
    <citation type="submission" date="2021-06" db="EMBL/GenBank/DDBJ databases">
        <authorList>
            <person name="Kallberg Y."/>
            <person name="Tangrot J."/>
            <person name="Rosling A."/>
        </authorList>
    </citation>
    <scope>NUCLEOTIDE SEQUENCE</scope>
    <source>
        <strain evidence="1">IN212</strain>
    </source>
</reference>
<proteinExistence type="predicted"/>
<organism evidence="1 2">
    <name type="scientific">Racocetra fulgida</name>
    <dbReference type="NCBI Taxonomy" id="60492"/>
    <lineage>
        <taxon>Eukaryota</taxon>
        <taxon>Fungi</taxon>
        <taxon>Fungi incertae sedis</taxon>
        <taxon>Mucoromycota</taxon>
        <taxon>Glomeromycotina</taxon>
        <taxon>Glomeromycetes</taxon>
        <taxon>Diversisporales</taxon>
        <taxon>Gigasporaceae</taxon>
        <taxon>Racocetra</taxon>
    </lineage>
</organism>
<dbReference type="EMBL" id="CAJVPZ010000003">
    <property type="protein sequence ID" value="CAG8448232.1"/>
    <property type="molecule type" value="Genomic_DNA"/>
</dbReference>